<dbReference type="Proteomes" id="UP000253919">
    <property type="component" value="Unassembled WGS sequence"/>
</dbReference>
<evidence type="ECO:0000313" key="2">
    <source>
        <dbReference type="Proteomes" id="UP000253919"/>
    </source>
</evidence>
<dbReference type="EMBL" id="QASA01000001">
    <property type="protein sequence ID" value="RDC62879.1"/>
    <property type="molecule type" value="Genomic_DNA"/>
</dbReference>
<proteinExistence type="predicted"/>
<accession>A0A369QJ24</accession>
<sequence length="110" mass="12113">MSKVIQNLNIEVSNHARNLITVLLEGRDVTNSKIFTGSKWVLKFDEFTTQDDDLDVFILMNGDPGVDASIKVSGIGLAPPETSDEKTFGPNSFAFYSKEIKTTDNGNENV</sequence>
<evidence type="ECO:0000313" key="1">
    <source>
        <dbReference type="EMBL" id="RDC62879.1"/>
    </source>
</evidence>
<reference evidence="1 2" key="1">
    <citation type="submission" date="2018-04" db="EMBL/GenBank/DDBJ databases">
        <title>Adhaeribacter sp. HMF7616 genome sequencing and assembly.</title>
        <authorList>
            <person name="Kang H."/>
            <person name="Kang J."/>
            <person name="Cha I."/>
            <person name="Kim H."/>
            <person name="Joh K."/>
        </authorList>
    </citation>
    <scope>NUCLEOTIDE SEQUENCE [LARGE SCALE GENOMIC DNA]</scope>
    <source>
        <strain evidence="1 2">HMF7616</strain>
    </source>
</reference>
<comment type="caution">
    <text evidence="1">The sequence shown here is derived from an EMBL/GenBank/DDBJ whole genome shotgun (WGS) entry which is preliminary data.</text>
</comment>
<name>A0A369QJ24_9BACT</name>
<keyword evidence="2" id="KW-1185">Reference proteome</keyword>
<dbReference type="AlphaFoldDB" id="A0A369QJ24"/>
<gene>
    <name evidence="1" type="ORF">AHMF7616_01478</name>
</gene>
<protein>
    <submittedName>
        <fullName evidence="1">Uncharacterized protein</fullName>
    </submittedName>
</protein>
<organism evidence="1 2">
    <name type="scientific">Adhaeribacter pallidiroseus</name>
    <dbReference type="NCBI Taxonomy" id="2072847"/>
    <lineage>
        <taxon>Bacteria</taxon>
        <taxon>Pseudomonadati</taxon>
        <taxon>Bacteroidota</taxon>
        <taxon>Cytophagia</taxon>
        <taxon>Cytophagales</taxon>
        <taxon>Hymenobacteraceae</taxon>
        <taxon>Adhaeribacter</taxon>
    </lineage>
</organism>
<dbReference type="RefSeq" id="WP_115372268.1">
    <property type="nucleotide sequence ID" value="NZ_QASA01000001.1"/>
</dbReference>